<keyword evidence="2" id="KW-0677">Repeat</keyword>
<evidence type="ECO:0000259" key="6">
    <source>
        <dbReference type="PROSITE" id="PS50157"/>
    </source>
</evidence>
<dbReference type="OrthoDB" id="6162357at2759"/>
<gene>
    <name evidence="7" type="ORF">DPMN_079903</name>
</gene>
<feature type="domain" description="C2H2-type" evidence="6">
    <location>
        <begin position="522"/>
        <end position="549"/>
    </location>
</feature>
<dbReference type="PROSITE" id="PS00028">
    <property type="entry name" value="ZINC_FINGER_C2H2_1"/>
    <property type="match status" value="7"/>
</dbReference>
<name>A0A9D3YPV5_DREPO</name>
<evidence type="ECO:0000256" key="1">
    <source>
        <dbReference type="ARBA" id="ARBA00022723"/>
    </source>
</evidence>
<keyword evidence="1" id="KW-0479">Metal-binding</keyword>
<dbReference type="SUPFAM" id="SSF57667">
    <property type="entry name" value="beta-beta-alpha zinc fingers"/>
    <property type="match status" value="3"/>
</dbReference>
<sequence length="977" mass="110045">MESKDCSTVNKEHFDIGDNQHASSCEGLAFPVNEENSSFEGIAPASSEINEISDIHGIDSQSGKEILGEPKFEVDSAGPNHDNLFAEQSTCNASCMKENRENLKQVSSESCNLDNLVDCQRETNPVDDSTCKQKITCSTFDDVYEHGEGHFVAKKVKTMRTKLARKTSGTDRISVKSATVDKNMNPQTQTNRNQVNESNDLDSACNCPVSRGKTYICGACAKKFKTICELHQHFKFHGSRGSYHYDELTLTAFPKFDSVCVSSQTKNDPESVVVAKPVLKALISTANVRKRKQSPIKISVKEKKAKAKQPELQIVKEPKKRGRKPKIKPDNEITCEEGKVRCLPRQVKTMNKSKTKPNEVQLNAAFENKDVTDKINAKIYECNMSENSSTVDNDAKVANQIKTASDEPKQTVAVTEINEVAHKDETSKSSSDELCDNIEEEVNTDLSDDKMEDTLKNEVKLLKEYIGRNLKTRGKKKKGTRVVQKSNSESGNLYMSCEVCNTVVLQKKYKEHLVCHSDKKLFICEVCGMGYAKKNNLSRHMLSHSDVKPFQCKLCPSQFIRKMDYECHVNSHKGYRAHLCKVCDKSFLTSKGLKAHQENIHMGFTKFQCRHCDRRFFKRSGLNTHEATHYEATLKCQYCDHKFRDKCGLRKHERTHTGLKHYQCHVCNNAFNQCTPYYVHMEKRHNINRESIKQVMKIVMEAYKRVGKKLEFYRVPCNIEEIMANLLSEEKIKLEQGANGIGVSSSDHSKTLSLSRISPSTIANVISGGKSDNGVSNIISNRSRILENSNEVNLSGFTLVDLNQKYDLRVCVNKGIESKSYDDHHVAMSVTEEFSPMNSSSSAQNLMLKEESGASLLDLDKQPKTWISTDGNTLIVSGELLGYQESVTLAQNTEESLRSRQYTSTQLKPKMKILSQHAEFSMQRPHGLAVTDQVHEVKQGMSSHLSSPPVHSQAVQQMDPMIEAYTADFLEKIFQSQ</sequence>
<comment type="caution">
    <text evidence="7">The sequence shown here is derived from an EMBL/GenBank/DDBJ whole genome shotgun (WGS) entry which is preliminary data.</text>
</comment>
<reference evidence="7" key="2">
    <citation type="submission" date="2020-11" db="EMBL/GenBank/DDBJ databases">
        <authorList>
            <person name="McCartney M.A."/>
            <person name="Auch B."/>
            <person name="Kono T."/>
            <person name="Mallez S."/>
            <person name="Becker A."/>
            <person name="Gohl D.M."/>
            <person name="Silverstein K.A.T."/>
            <person name="Koren S."/>
            <person name="Bechman K.B."/>
            <person name="Herman A."/>
            <person name="Abrahante J.E."/>
            <person name="Garbe J."/>
        </authorList>
    </citation>
    <scope>NUCLEOTIDE SEQUENCE</scope>
    <source>
        <strain evidence="7">Duluth1</strain>
        <tissue evidence="7">Whole animal</tissue>
    </source>
</reference>
<dbReference type="FunFam" id="3.30.160.60:FF:000446">
    <property type="entry name" value="Zinc finger protein"/>
    <property type="match status" value="1"/>
</dbReference>
<dbReference type="InterPro" id="IPR013087">
    <property type="entry name" value="Znf_C2H2_type"/>
</dbReference>
<keyword evidence="3 5" id="KW-0863">Zinc-finger</keyword>
<evidence type="ECO:0000256" key="3">
    <source>
        <dbReference type="ARBA" id="ARBA00022771"/>
    </source>
</evidence>
<proteinExistence type="predicted"/>
<feature type="domain" description="C2H2-type" evidence="6">
    <location>
        <begin position="550"/>
        <end position="577"/>
    </location>
</feature>
<organism evidence="7 8">
    <name type="scientific">Dreissena polymorpha</name>
    <name type="common">Zebra mussel</name>
    <name type="synonym">Mytilus polymorpha</name>
    <dbReference type="NCBI Taxonomy" id="45954"/>
    <lineage>
        <taxon>Eukaryota</taxon>
        <taxon>Metazoa</taxon>
        <taxon>Spiralia</taxon>
        <taxon>Lophotrochozoa</taxon>
        <taxon>Mollusca</taxon>
        <taxon>Bivalvia</taxon>
        <taxon>Autobranchia</taxon>
        <taxon>Heteroconchia</taxon>
        <taxon>Euheterodonta</taxon>
        <taxon>Imparidentia</taxon>
        <taxon>Neoheterodontei</taxon>
        <taxon>Myida</taxon>
        <taxon>Dreissenoidea</taxon>
        <taxon>Dreissenidae</taxon>
        <taxon>Dreissena</taxon>
    </lineage>
</organism>
<evidence type="ECO:0000313" key="8">
    <source>
        <dbReference type="Proteomes" id="UP000828390"/>
    </source>
</evidence>
<accession>A0A9D3YPV5</accession>
<keyword evidence="4" id="KW-0862">Zinc</keyword>
<dbReference type="Proteomes" id="UP000828390">
    <property type="component" value="Unassembled WGS sequence"/>
</dbReference>
<dbReference type="PANTHER" id="PTHR24379:SF121">
    <property type="entry name" value="C2H2-TYPE DOMAIN-CONTAINING PROTEIN"/>
    <property type="match status" value="1"/>
</dbReference>
<dbReference type="PROSITE" id="PS50157">
    <property type="entry name" value="ZINC_FINGER_C2H2_2"/>
    <property type="match status" value="7"/>
</dbReference>
<dbReference type="SMART" id="SM00355">
    <property type="entry name" value="ZnF_C2H2"/>
    <property type="match status" value="8"/>
</dbReference>
<evidence type="ECO:0000313" key="7">
    <source>
        <dbReference type="EMBL" id="KAH3704842.1"/>
    </source>
</evidence>
<feature type="domain" description="C2H2-type" evidence="6">
    <location>
        <begin position="578"/>
        <end position="606"/>
    </location>
</feature>
<dbReference type="EMBL" id="JAIWYP010000015">
    <property type="protein sequence ID" value="KAH3704842.1"/>
    <property type="molecule type" value="Genomic_DNA"/>
</dbReference>
<feature type="domain" description="C2H2-type" evidence="6">
    <location>
        <begin position="634"/>
        <end position="661"/>
    </location>
</feature>
<dbReference type="InterPro" id="IPR036236">
    <property type="entry name" value="Znf_C2H2_sf"/>
</dbReference>
<protein>
    <recommendedName>
        <fullName evidence="6">C2H2-type domain-containing protein</fullName>
    </recommendedName>
</protein>
<evidence type="ECO:0000256" key="2">
    <source>
        <dbReference type="ARBA" id="ARBA00022737"/>
    </source>
</evidence>
<dbReference type="Gene3D" id="3.30.160.60">
    <property type="entry name" value="Classic Zinc Finger"/>
    <property type="match status" value="3"/>
</dbReference>
<reference evidence="7" key="1">
    <citation type="journal article" date="2019" name="bioRxiv">
        <title>The Genome of the Zebra Mussel, Dreissena polymorpha: A Resource for Invasive Species Research.</title>
        <authorList>
            <person name="McCartney M.A."/>
            <person name="Auch B."/>
            <person name="Kono T."/>
            <person name="Mallez S."/>
            <person name="Zhang Y."/>
            <person name="Obille A."/>
            <person name="Becker A."/>
            <person name="Abrahante J.E."/>
            <person name="Garbe J."/>
            <person name="Badalamenti J.P."/>
            <person name="Herman A."/>
            <person name="Mangelson H."/>
            <person name="Liachko I."/>
            <person name="Sullivan S."/>
            <person name="Sone E.D."/>
            <person name="Koren S."/>
            <person name="Silverstein K.A.T."/>
            <person name="Beckman K.B."/>
            <person name="Gohl D.M."/>
        </authorList>
    </citation>
    <scope>NUCLEOTIDE SEQUENCE</scope>
    <source>
        <strain evidence="7">Duluth1</strain>
        <tissue evidence="7">Whole animal</tissue>
    </source>
</reference>
<dbReference type="AlphaFoldDB" id="A0A9D3YPV5"/>
<dbReference type="PANTHER" id="PTHR24379">
    <property type="entry name" value="KRAB AND ZINC FINGER DOMAIN-CONTAINING"/>
    <property type="match status" value="1"/>
</dbReference>
<feature type="domain" description="C2H2-type" evidence="6">
    <location>
        <begin position="662"/>
        <end position="690"/>
    </location>
</feature>
<feature type="domain" description="C2H2-type" evidence="6">
    <location>
        <begin position="215"/>
        <end position="242"/>
    </location>
</feature>
<feature type="domain" description="C2H2-type" evidence="6">
    <location>
        <begin position="607"/>
        <end position="629"/>
    </location>
</feature>
<evidence type="ECO:0000256" key="4">
    <source>
        <dbReference type="ARBA" id="ARBA00022833"/>
    </source>
</evidence>
<dbReference type="GO" id="GO:0008270">
    <property type="term" value="F:zinc ion binding"/>
    <property type="evidence" value="ECO:0007669"/>
    <property type="project" value="UniProtKB-KW"/>
</dbReference>
<keyword evidence="8" id="KW-1185">Reference proteome</keyword>
<evidence type="ECO:0000256" key="5">
    <source>
        <dbReference type="PROSITE-ProRule" id="PRU00042"/>
    </source>
</evidence>
<dbReference type="Pfam" id="PF00096">
    <property type="entry name" value="zf-C2H2"/>
    <property type="match status" value="1"/>
</dbReference>